<accession>A0A852TMF1</accession>
<sequence>MSKKAAEYISAAFSLRLLADSEKYWRIARNTGG</sequence>
<protein>
    <submittedName>
        <fullName evidence="1">Uncharacterized protein</fullName>
    </submittedName>
</protein>
<reference evidence="2" key="2">
    <citation type="submission" date="2020-08" db="EMBL/GenBank/DDBJ databases">
        <title>The Agave Microbiome: Exploring the role of microbial communities in plant adaptations to desert environments.</title>
        <authorList>
            <person name="Partida-Martinez L.P."/>
        </authorList>
    </citation>
    <scope>NUCLEOTIDE SEQUENCE [LARGE SCALE GENOMIC DNA]</scope>
    <source>
        <strain evidence="2">AT2.8</strain>
    </source>
</reference>
<dbReference type="AlphaFoldDB" id="A0A852TMF1"/>
<organism evidence="1 2">
    <name type="scientific">Neobacillus niacini</name>
    <dbReference type="NCBI Taxonomy" id="86668"/>
    <lineage>
        <taxon>Bacteria</taxon>
        <taxon>Bacillati</taxon>
        <taxon>Bacillota</taxon>
        <taxon>Bacilli</taxon>
        <taxon>Bacillales</taxon>
        <taxon>Bacillaceae</taxon>
        <taxon>Neobacillus</taxon>
    </lineage>
</organism>
<evidence type="ECO:0000313" key="1">
    <source>
        <dbReference type="EMBL" id="NYE08204.1"/>
    </source>
</evidence>
<evidence type="ECO:0000313" key="2">
    <source>
        <dbReference type="Proteomes" id="UP000548423"/>
    </source>
</evidence>
<proteinExistence type="predicted"/>
<name>A0A852TMF1_9BACI</name>
<comment type="caution">
    <text evidence="1">The sequence shown here is derived from an EMBL/GenBank/DDBJ whole genome shotgun (WGS) entry which is preliminary data.</text>
</comment>
<dbReference type="Proteomes" id="UP000548423">
    <property type="component" value="Unassembled WGS sequence"/>
</dbReference>
<gene>
    <name evidence="1" type="ORF">F4694_005047</name>
</gene>
<dbReference type="EMBL" id="JACCBX010000012">
    <property type="protein sequence ID" value="NYE08204.1"/>
    <property type="molecule type" value="Genomic_DNA"/>
</dbReference>
<reference evidence="2" key="1">
    <citation type="submission" date="2020-07" db="EMBL/GenBank/DDBJ databases">
        <authorList>
            <person name="Partida-Martinez L."/>
            <person name="Huntemann M."/>
            <person name="Clum A."/>
            <person name="Wang J."/>
            <person name="Palaniappan K."/>
            <person name="Ritter S."/>
            <person name="Chen I.-M."/>
            <person name="Stamatis D."/>
            <person name="Reddy T."/>
            <person name="O'Malley R."/>
            <person name="Daum C."/>
            <person name="Shapiro N."/>
            <person name="Ivanova N."/>
            <person name="Kyrpides N."/>
            <person name="Woyke T."/>
        </authorList>
    </citation>
    <scope>NUCLEOTIDE SEQUENCE [LARGE SCALE GENOMIC DNA]</scope>
    <source>
        <strain evidence="2">AT2.8</strain>
    </source>
</reference>